<dbReference type="GO" id="GO:0016491">
    <property type="term" value="F:oxidoreductase activity"/>
    <property type="evidence" value="ECO:0007669"/>
    <property type="project" value="UniProtKB-KW"/>
</dbReference>
<dbReference type="STRING" id="69395.AQ619_05760"/>
<feature type="domain" description="FAD dependent oxidoreductase" evidence="2">
    <location>
        <begin position="8"/>
        <end position="319"/>
    </location>
</feature>
<reference evidence="3 4" key="1">
    <citation type="submission" date="2015-10" db="EMBL/GenBank/DDBJ databases">
        <title>Conservation of the essential genome among Caulobacter and Brevundimonas species.</title>
        <authorList>
            <person name="Scott D."/>
            <person name="Ely B."/>
        </authorList>
    </citation>
    <scope>NUCLEOTIDE SEQUENCE [LARGE SCALE GENOMIC DNA]</scope>
    <source>
        <strain evidence="3 4">CB4</strain>
    </source>
</reference>
<dbReference type="OrthoDB" id="9790035at2"/>
<gene>
    <name evidence="3" type="ORF">AQ619_05760</name>
</gene>
<accession>A0A0P0NXT4</accession>
<dbReference type="AlphaFoldDB" id="A0A0P0NXT4"/>
<keyword evidence="4" id="KW-1185">Reference proteome</keyword>
<dbReference type="RefSeq" id="WP_062145366.1">
    <property type="nucleotide sequence ID" value="NZ_CP013002.1"/>
</dbReference>
<dbReference type="GO" id="GO:0005737">
    <property type="term" value="C:cytoplasm"/>
    <property type="evidence" value="ECO:0007669"/>
    <property type="project" value="TreeGrafter"/>
</dbReference>
<dbReference type="Gene3D" id="3.50.50.60">
    <property type="entry name" value="FAD/NAD(P)-binding domain"/>
    <property type="match status" value="2"/>
</dbReference>
<dbReference type="KEGG" id="chq:AQ619_05760"/>
<keyword evidence="1" id="KW-0560">Oxidoreductase</keyword>
<evidence type="ECO:0000256" key="1">
    <source>
        <dbReference type="ARBA" id="ARBA00023002"/>
    </source>
</evidence>
<dbReference type="Proteomes" id="UP000056905">
    <property type="component" value="Chromosome"/>
</dbReference>
<sequence length="344" mass="34949">MGALSVARIAVAGAGAFGSATALVLARAGFAVSVFDPTSPGETASGVAAGMLAPASEALFDEASSPHLALLQRARDHWPDFAGGLDLEISRHGVRIEGDPAWLSGIEARRKALGLPGDLAADGALVLAEDWRLDAPAALAALRAAAIGLGVRFESVSVSGYKKGVLNLSDGRSQPFETLVLATGASLRDGSLAPETAVLKPIKGQILNLDKGPGAGAVIRGAGVYLCPGASMIVGATMEHGRDDPCPDPVVTAPLLKAATALRPELASASVITRVGVRASTPDGLPLVGWSVTAGVMLAVGARRNGWLLAPLVADLVAAYLTGKDPGPEAAMLDARRFNREPEA</sequence>
<dbReference type="Gene3D" id="3.30.9.10">
    <property type="entry name" value="D-Amino Acid Oxidase, subunit A, domain 2"/>
    <property type="match status" value="1"/>
</dbReference>
<dbReference type="PANTHER" id="PTHR13847">
    <property type="entry name" value="SARCOSINE DEHYDROGENASE-RELATED"/>
    <property type="match status" value="1"/>
</dbReference>
<evidence type="ECO:0000313" key="3">
    <source>
        <dbReference type="EMBL" id="ALL12897.1"/>
    </source>
</evidence>
<dbReference type="PRINTS" id="PR00368">
    <property type="entry name" value="FADPNR"/>
</dbReference>
<dbReference type="SUPFAM" id="SSF51971">
    <property type="entry name" value="Nucleotide-binding domain"/>
    <property type="match status" value="1"/>
</dbReference>
<protein>
    <submittedName>
        <fullName evidence="3">D-amino acid oxidase</fullName>
    </submittedName>
</protein>
<dbReference type="InterPro" id="IPR036188">
    <property type="entry name" value="FAD/NAD-bd_sf"/>
</dbReference>
<evidence type="ECO:0000259" key="2">
    <source>
        <dbReference type="Pfam" id="PF01266"/>
    </source>
</evidence>
<dbReference type="InterPro" id="IPR006076">
    <property type="entry name" value="FAD-dep_OxRdtase"/>
</dbReference>
<dbReference type="SUPFAM" id="SSF54373">
    <property type="entry name" value="FAD-linked reductases, C-terminal domain"/>
    <property type="match status" value="1"/>
</dbReference>
<dbReference type="EMBL" id="CP013002">
    <property type="protein sequence ID" value="ALL12897.1"/>
    <property type="molecule type" value="Genomic_DNA"/>
</dbReference>
<name>A0A0P0NXT4_9CAUL</name>
<organism evidence="3 4">
    <name type="scientific">Caulobacter henricii</name>
    <dbReference type="NCBI Taxonomy" id="69395"/>
    <lineage>
        <taxon>Bacteria</taxon>
        <taxon>Pseudomonadati</taxon>
        <taxon>Pseudomonadota</taxon>
        <taxon>Alphaproteobacteria</taxon>
        <taxon>Caulobacterales</taxon>
        <taxon>Caulobacteraceae</taxon>
        <taxon>Caulobacter</taxon>
    </lineage>
</organism>
<dbReference type="Pfam" id="PF01266">
    <property type="entry name" value="DAO"/>
    <property type="match status" value="1"/>
</dbReference>
<proteinExistence type="predicted"/>
<dbReference type="PANTHER" id="PTHR13847:SF289">
    <property type="entry name" value="GLYCINE OXIDASE"/>
    <property type="match status" value="1"/>
</dbReference>
<evidence type="ECO:0000313" key="4">
    <source>
        <dbReference type="Proteomes" id="UP000056905"/>
    </source>
</evidence>